<dbReference type="Gene3D" id="1.20.1250.20">
    <property type="entry name" value="MFS general substrate transporter like domains"/>
    <property type="match status" value="1"/>
</dbReference>
<evidence type="ECO:0000259" key="9">
    <source>
        <dbReference type="PROSITE" id="PS50850"/>
    </source>
</evidence>
<organism evidence="10 11">
    <name type="scientific">Moraxella nonliquefaciens</name>
    <dbReference type="NCBI Taxonomy" id="478"/>
    <lineage>
        <taxon>Bacteria</taxon>
        <taxon>Pseudomonadati</taxon>
        <taxon>Pseudomonadota</taxon>
        <taxon>Gammaproteobacteria</taxon>
        <taxon>Moraxellales</taxon>
        <taxon>Moraxellaceae</taxon>
        <taxon>Moraxella</taxon>
    </lineage>
</organism>
<dbReference type="GO" id="GO:0005886">
    <property type="term" value="C:plasma membrane"/>
    <property type="evidence" value="ECO:0007669"/>
    <property type="project" value="UniProtKB-SubCell"/>
</dbReference>
<proteinExistence type="predicted"/>
<feature type="transmembrane region" description="Helical" evidence="8">
    <location>
        <begin position="149"/>
        <end position="170"/>
    </location>
</feature>
<dbReference type="SUPFAM" id="SSF103473">
    <property type="entry name" value="MFS general substrate transporter"/>
    <property type="match status" value="1"/>
</dbReference>
<sequence length="462" mass="51143">MLYTTLSSYHVRLIATVALVSMLAFFDYVLVFYLKETIIDNFFGGREIKWLHSMQVGGMCLGVYVAHLVGGFLLGQYGDVNGRQAVLFLSLLGLTVFTFIIAVLPTYQHVGVLAPILFILARFGQGLAYGGQIPSALVLLTEQLPMRRVGFGCSFVMVGVLVGVLLVSLLSNFLANTLTYVDMLSYGWRIPFVVGAMLSVLLLLSLQFIKETPIITQTKERHATEEHTLSAMSFDGLTTTQIQDLADSNIFCDDKPQSIQKSSLVQIITKNRLSSLIPAVLVSWIMMSIFIVIAMMMPTLLNISFVISESILTFGSGIAVFFMMIGCAFYGYLVDRVNVGMVMIFGGILFIANTSLFFVQLGRGSDLTLLWFALFGFSGGLIATLPAVLTRLFPTKIRLTSIALTYNVTYVLVVGCMPSLLAFVTFHLPLTPALYLLWVGLVTIFLSFYIYYLPRSERDITR</sequence>
<dbReference type="RefSeq" id="WP_066890628.1">
    <property type="nucleotide sequence ID" value="NZ_LZDN01000001.1"/>
</dbReference>
<evidence type="ECO:0000256" key="4">
    <source>
        <dbReference type="ARBA" id="ARBA00022692"/>
    </source>
</evidence>
<evidence type="ECO:0000313" key="11">
    <source>
        <dbReference type="Proteomes" id="UP000092671"/>
    </source>
</evidence>
<keyword evidence="5" id="KW-0769">Symport</keyword>
<keyword evidence="3" id="KW-1003">Cell membrane</keyword>
<accession>A0A1B8PM92</accession>
<feature type="transmembrane region" description="Helical" evidence="8">
    <location>
        <begin position="12"/>
        <end position="34"/>
    </location>
</feature>
<dbReference type="GO" id="GO:0015293">
    <property type="term" value="F:symporter activity"/>
    <property type="evidence" value="ECO:0007669"/>
    <property type="project" value="UniProtKB-KW"/>
</dbReference>
<gene>
    <name evidence="10" type="ORF">A9Z60_00455</name>
</gene>
<comment type="caution">
    <text evidence="10">The sequence shown here is derived from an EMBL/GenBank/DDBJ whole genome shotgun (WGS) entry which is preliminary data.</text>
</comment>
<dbReference type="Proteomes" id="UP000092671">
    <property type="component" value="Unassembled WGS sequence"/>
</dbReference>
<dbReference type="OrthoDB" id="3690818at2"/>
<dbReference type="InterPro" id="IPR020846">
    <property type="entry name" value="MFS_dom"/>
</dbReference>
<feature type="transmembrane region" description="Helical" evidence="8">
    <location>
        <begin position="276"/>
        <end position="299"/>
    </location>
</feature>
<dbReference type="PROSITE" id="PS50850">
    <property type="entry name" value="MFS"/>
    <property type="match status" value="1"/>
</dbReference>
<feature type="transmembrane region" description="Helical" evidence="8">
    <location>
        <begin position="86"/>
        <end position="104"/>
    </location>
</feature>
<evidence type="ECO:0000256" key="2">
    <source>
        <dbReference type="ARBA" id="ARBA00022448"/>
    </source>
</evidence>
<feature type="transmembrane region" description="Helical" evidence="8">
    <location>
        <begin position="404"/>
        <end position="428"/>
    </location>
</feature>
<feature type="transmembrane region" description="Helical" evidence="8">
    <location>
        <begin position="311"/>
        <end position="332"/>
    </location>
</feature>
<comment type="subcellular location">
    <subcellularLocation>
        <location evidence="1">Cell membrane</location>
        <topology evidence="1">Multi-pass membrane protein</topology>
    </subcellularLocation>
</comment>
<feature type="transmembrane region" description="Helical" evidence="8">
    <location>
        <begin position="190"/>
        <end position="209"/>
    </location>
</feature>
<feature type="domain" description="Major facilitator superfamily (MFS) profile" evidence="9">
    <location>
        <begin position="13"/>
        <end position="457"/>
    </location>
</feature>
<keyword evidence="7 8" id="KW-0472">Membrane</keyword>
<dbReference type="InterPro" id="IPR036259">
    <property type="entry name" value="MFS_trans_sf"/>
</dbReference>
<reference evidence="10 11" key="1">
    <citation type="submission" date="2016-06" db="EMBL/GenBank/DDBJ databases">
        <title>Draft genome of Moraxella nonliquefaciens CCUG 60284.</title>
        <authorList>
            <person name="Salva-Serra F."/>
            <person name="Engstrom-Jakobsson H."/>
            <person name="Thorell K."/>
            <person name="Gonzales-Siles L."/>
            <person name="Karlsson R."/>
            <person name="Boulund F."/>
            <person name="Engstrand L."/>
            <person name="Kristiansson E."/>
            <person name="Moore E."/>
        </authorList>
    </citation>
    <scope>NUCLEOTIDE SEQUENCE [LARGE SCALE GENOMIC DNA]</scope>
    <source>
        <strain evidence="10 11">CCUG 60284</strain>
    </source>
</reference>
<feature type="transmembrane region" description="Helical" evidence="8">
    <location>
        <begin position="339"/>
        <end position="358"/>
    </location>
</feature>
<evidence type="ECO:0000256" key="8">
    <source>
        <dbReference type="SAM" id="Phobius"/>
    </source>
</evidence>
<name>A0A1B8PM92_MORNO</name>
<dbReference type="Pfam" id="PF07690">
    <property type="entry name" value="MFS_1"/>
    <property type="match status" value="1"/>
</dbReference>
<evidence type="ECO:0000256" key="7">
    <source>
        <dbReference type="ARBA" id="ARBA00023136"/>
    </source>
</evidence>
<dbReference type="PANTHER" id="PTHR43528:SF7">
    <property type="entry name" value="MFS TRANSPORTER"/>
    <property type="match status" value="1"/>
</dbReference>
<evidence type="ECO:0000256" key="3">
    <source>
        <dbReference type="ARBA" id="ARBA00022475"/>
    </source>
</evidence>
<keyword evidence="4 8" id="KW-0812">Transmembrane</keyword>
<evidence type="ECO:0000256" key="6">
    <source>
        <dbReference type="ARBA" id="ARBA00022989"/>
    </source>
</evidence>
<evidence type="ECO:0000256" key="1">
    <source>
        <dbReference type="ARBA" id="ARBA00004651"/>
    </source>
</evidence>
<keyword evidence="6 8" id="KW-1133">Transmembrane helix</keyword>
<protein>
    <recommendedName>
        <fullName evidence="9">Major facilitator superfamily (MFS) profile domain-containing protein</fullName>
    </recommendedName>
</protein>
<feature type="transmembrane region" description="Helical" evidence="8">
    <location>
        <begin position="434"/>
        <end position="453"/>
    </location>
</feature>
<feature type="transmembrane region" description="Helical" evidence="8">
    <location>
        <begin position="370"/>
        <end position="392"/>
    </location>
</feature>
<dbReference type="InterPro" id="IPR051084">
    <property type="entry name" value="H+-coupled_symporters"/>
</dbReference>
<dbReference type="PANTHER" id="PTHR43528">
    <property type="entry name" value="ALPHA-KETOGLUTARATE PERMEASE"/>
    <property type="match status" value="1"/>
</dbReference>
<dbReference type="EMBL" id="LZDN01000001">
    <property type="protein sequence ID" value="OBX52195.1"/>
    <property type="molecule type" value="Genomic_DNA"/>
</dbReference>
<feature type="transmembrane region" description="Helical" evidence="8">
    <location>
        <begin position="110"/>
        <end position="129"/>
    </location>
</feature>
<keyword evidence="2" id="KW-0813">Transport</keyword>
<feature type="transmembrane region" description="Helical" evidence="8">
    <location>
        <begin position="54"/>
        <end position="74"/>
    </location>
</feature>
<dbReference type="InterPro" id="IPR011701">
    <property type="entry name" value="MFS"/>
</dbReference>
<dbReference type="AlphaFoldDB" id="A0A1B8PM92"/>
<evidence type="ECO:0000256" key="5">
    <source>
        <dbReference type="ARBA" id="ARBA00022847"/>
    </source>
</evidence>
<evidence type="ECO:0000313" key="10">
    <source>
        <dbReference type="EMBL" id="OBX52195.1"/>
    </source>
</evidence>